<keyword evidence="4 7" id="KW-0694">RNA-binding</keyword>
<dbReference type="InterPro" id="IPR020785">
    <property type="entry name" value="Ribosomal_uL11_CS"/>
</dbReference>
<dbReference type="EMBL" id="CP132508">
    <property type="protein sequence ID" value="WPD19054.1"/>
    <property type="molecule type" value="Genomic_DNA"/>
</dbReference>
<evidence type="ECO:0000256" key="6">
    <source>
        <dbReference type="ARBA" id="ARBA00023274"/>
    </source>
</evidence>
<evidence type="ECO:0000256" key="9">
    <source>
        <dbReference type="RuleBase" id="RU003979"/>
    </source>
</evidence>
<keyword evidence="5 7" id="KW-0689">Ribosomal protein</keyword>
<keyword evidence="2 7" id="KW-0488">Methylation</keyword>
<protein>
    <recommendedName>
        <fullName evidence="7">Large ribosomal subunit protein uL11</fullName>
    </recommendedName>
</protein>
<dbReference type="Proteomes" id="UP001304683">
    <property type="component" value="Chromosome"/>
</dbReference>
<dbReference type="SUPFAM" id="SSF46906">
    <property type="entry name" value="Ribosomal protein L11, C-terminal domain"/>
    <property type="match status" value="1"/>
</dbReference>
<evidence type="ECO:0000259" key="11">
    <source>
        <dbReference type="Pfam" id="PF03946"/>
    </source>
</evidence>
<organism evidence="12 13">
    <name type="scientific">Thermaerobacter composti</name>
    <dbReference type="NCBI Taxonomy" id="554949"/>
    <lineage>
        <taxon>Bacteria</taxon>
        <taxon>Bacillati</taxon>
        <taxon>Bacillota</taxon>
        <taxon>Clostridia</taxon>
        <taxon>Eubacteriales</taxon>
        <taxon>Clostridiales Family XVII. Incertae Sedis</taxon>
        <taxon>Thermaerobacter</taxon>
    </lineage>
</organism>
<keyword evidence="3 7" id="KW-0699">rRNA-binding</keyword>
<dbReference type="GO" id="GO:0005840">
    <property type="term" value="C:ribosome"/>
    <property type="evidence" value="ECO:0007669"/>
    <property type="project" value="UniProtKB-KW"/>
</dbReference>
<dbReference type="PANTHER" id="PTHR11661">
    <property type="entry name" value="60S RIBOSOMAL PROTEIN L12"/>
    <property type="match status" value="1"/>
</dbReference>
<evidence type="ECO:0000256" key="5">
    <source>
        <dbReference type="ARBA" id="ARBA00022980"/>
    </source>
</evidence>
<proteinExistence type="inferred from homology"/>
<dbReference type="InterPro" id="IPR000911">
    <property type="entry name" value="Ribosomal_uL11"/>
</dbReference>
<evidence type="ECO:0000313" key="12">
    <source>
        <dbReference type="EMBL" id="WPD19054.1"/>
    </source>
</evidence>
<dbReference type="InterPro" id="IPR006519">
    <property type="entry name" value="Ribosomal_uL11_bac-typ"/>
</dbReference>
<gene>
    <name evidence="7 12" type="primary">rplK</name>
    <name evidence="12" type="ORF">Q5761_12000</name>
</gene>
<accession>A0ABZ0QP88</accession>
<comment type="function">
    <text evidence="7 9">Forms part of the ribosomal stalk which helps the ribosome interact with GTP-bound translation factors.</text>
</comment>
<dbReference type="InterPro" id="IPR020784">
    <property type="entry name" value="Ribosomal_uL11_N"/>
</dbReference>
<evidence type="ECO:0000256" key="3">
    <source>
        <dbReference type="ARBA" id="ARBA00022730"/>
    </source>
</evidence>
<dbReference type="RefSeq" id="WP_135224554.1">
    <property type="nucleotide sequence ID" value="NZ_CP132508.1"/>
</dbReference>
<dbReference type="SUPFAM" id="SSF54747">
    <property type="entry name" value="Ribosomal L11/L12e N-terminal domain"/>
    <property type="match status" value="1"/>
</dbReference>
<dbReference type="PROSITE" id="PS00359">
    <property type="entry name" value="RIBOSOMAL_L11"/>
    <property type="match status" value="1"/>
</dbReference>
<name>A0ABZ0QP88_9FIRM</name>
<dbReference type="Pfam" id="PF00298">
    <property type="entry name" value="Ribosomal_L11"/>
    <property type="match status" value="1"/>
</dbReference>
<comment type="PTM">
    <text evidence="7 9">One or more lysine residues are methylated.</text>
</comment>
<comment type="subunit">
    <text evidence="7">Part of the ribosomal stalk of the 50S ribosomal subunit. Interacts with L10 and the large rRNA to form the base of the stalk. L10 forms an elongated spine to which L12 dimers bind in a sequential fashion forming a multimeric L10(L12)X complex.</text>
</comment>
<reference evidence="12 13" key="1">
    <citation type="submission" date="2023-08" db="EMBL/GenBank/DDBJ databases">
        <title>Genome sequence of Thermaerobacter compostii strain Ins1, a spore-forming filamentous bacterium isolated from a deep geothermal reservoir.</title>
        <authorList>
            <person name="Bregnard D."/>
            <person name="Gonzalez D."/>
            <person name="Junier P."/>
        </authorList>
    </citation>
    <scope>NUCLEOTIDE SEQUENCE [LARGE SCALE GENOMIC DNA]</scope>
    <source>
        <strain evidence="12 13">Ins1</strain>
    </source>
</reference>
<dbReference type="CDD" id="cd00349">
    <property type="entry name" value="Ribosomal_L11"/>
    <property type="match status" value="1"/>
</dbReference>
<feature type="domain" description="Large ribosomal subunit protein uL11 C-terminal" evidence="10">
    <location>
        <begin position="71"/>
        <end position="139"/>
    </location>
</feature>
<dbReference type="Pfam" id="PF03946">
    <property type="entry name" value="Ribosomal_L11_N"/>
    <property type="match status" value="1"/>
</dbReference>
<dbReference type="NCBIfam" id="TIGR01632">
    <property type="entry name" value="L11_bact"/>
    <property type="match status" value="1"/>
</dbReference>
<evidence type="ECO:0000256" key="4">
    <source>
        <dbReference type="ARBA" id="ARBA00022884"/>
    </source>
</evidence>
<feature type="domain" description="Large ribosomal subunit protein uL11 N-terminal" evidence="11">
    <location>
        <begin position="9"/>
        <end position="66"/>
    </location>
</feature>
<dbReference type="Gene3D" id="1.10.10.250">
    <property type="entry name" value="Ribosomal protein L11, C-terminal domain"/>
    <property type="match status" value="1"/>
</dbReference>
<dbReference type="Gene3D" id="3.30.1550.10">
    <property type="entry name" value="Ribosomal protein L11/L12, N-terminal domain"/>
    <property type="match status" value="1"/>
</dbReference>
<evidence type="ECO:0000259" key="10">
    <source>
        <dbReference type="Pfam" id="PF00298"/>
    </source>
</evidence>
<evidence type="ECO:0000256" key="2">
    <source>
        <dbReference type="ARBA" id="ARBA00022481"/>
    </source>
</evidence>
<dbReference type="PANTHER" id="PTHR11661:SF1">
    <property type="entry name" value="LARGE RIBOSOMAL SUBUNIT PROTEIN UL11M"/>
    <property type="match status" value="1"/>
</dbReference>
<keyword evidence="13" id="KW-1185">Reference proteome</keyword>
<evidence type="ECO:0000256" key="7">
    <source>
        <dbReference type="HAMAP-Rule" id="MF_00736"/>
    </source>
</evidence>
<dbReference type="InterPro" id="IPR036796">
    <property type="entry name" value="Ribosomal_uL11_N_sf"/>
</dbReference>
<dbReference type="SMART" id="SM00649">
    <property type="entry name" value="RL11"/>
    <property type="match status" value="1"/>
</dbReference>
<sequence>MAKKVIAKIKLQIPAGKATPAPPVGPALGQHGINIMAFTKEFNERTKDQVGLIIPVEITVYQDRSFTFVTKTPPASVLLARAAGVEKGSGTPNKNKVGRVTRKQIREIAELKMPDLNTSDVEAAMRMIEGTARSMGIEVVEA</sequence>
<dbReference type="InterPro" id="IPR036769">
    <property type="entry name" value="Ribosomal_uL11_C_sf"/>
</dbReference>
<evidence type="ECO:0000256" key="1">
    <source>
        <dbReference type="ARBA" id="ARBA00010537"/>
    </source>
</evidence>
<dbReference type="InterPro" id="IPR020783">
    <property type="entry name" value="Ribosomal_uL11_C"/>
</dbReference>
<evidence type="ECO:0000256" key="8">
    <source>
        <dbReference type="RuleBase" id="RU003978"/>
    </source>
</evidence>
<comment type="similarity">
    <text evidence="1 7 8">Belongs to the universal ribosomal protein uL11 family.</text>
</comment>
<evidence type="ECO:0000313" key="13">
    <source>
        <dbReference type="Proteomes" id="UP001304683"/>
    </source>
</evidence>
<dbReference type="HAMAP" id="MF_00736">
    <property type="entry name" value="Ribosomal_uL11"/>
    <property type="match status" value="1"/>
</dbReference>
<keyword evidence="6 7" id="KW-0687">Ribonucleoprotein</keyword>